<dbReference type="SUPFAM" id="SSF52833">
    <property type="entry name" value="Thioredoxin-like"/>
    <property type="match status" value="1"/>
</dbReference>
<sequence>MTPDLAAQGESRASTGSQRAGRGRRIALVTLIAFAIVSAAWLVGERQGFESIGQGGVNANLVPAVGEPAPELLTFTADGSLVRLSDLRGQPVWLNFWGSWCPPCRAEMPELQAAYETLRPRGLVMLGVSMGEEPAVAVDYANRVGATFPILADPEYLSSLFSEDEYPNIRALVETYQINNFPTHIFIDRDGIVRAVVLQPMEYATAIHYGELILGEPALSGTPSVGTPAP</sequence>
<dbReference type="CDD" id="cd02966">
    <property type="entry name" value="TlpA_like_family"/>
    <property type="match status" value="1"/>
</dbReference>
<name>A0A6J4V3V0_9BACT</name>
<dbReference type="PROSITE" id="PS51352">
    <property type="entry name" value="THIOREDOXIN_2"/>
    <property type="match status" value="1"/>
</dbReference>
<feature type="domain" description="Thioredoxin" evidence="2">
    <location>
        <begin position="63"/>
        <end position="224"/>
    </location>
</feature>
<evidence type="ECO:0000313" key="3">
    <source>
        <dbReference type="EMBL" id="CAA9567779.1"/>
    </source>
</evidence>
<keyword evidence="1" id="KW-0812">Transmembrane</keyword>
<gene>
    <name evidence="3" type="ORF">AVDCRST_MAG87-2107</name>
</gene>
<dbReference type="InterPro" id="IPR013766">
    <property type="entry name" value="Thioredoxin_domain"/>
</dbReference>
<dbReference type="GO" id="GO:0016491">
    <property type="term" value="F:oxidoreductase activity"/>
    <property type="evidence" value="ECO:0007669"/>
    <property type="project" value="InterPro"/>
</dbReference>
<evidence type="ECO:0000259" key="2">
    <source>
        <dbReference type="PROSITE" id="PS51352"/>
    </source>
</evidence>
<feature type="transmembrane region" description="Helical" evidence="1">
    <location>
        <begin position="26"/>
        <end position="44"/>
    </location>
</feature>
<accession>A0A6J4V3V0</accession>
<keyword evidence="1" id="KW-0472">Membrane</keyword>
<reference evidence="3" key="1">
    <citation type="submission" date="2020-02" db="EMBL/GenBank/DDBJ databases">
        <authorList>
            <person name="Meier V. D."/>
        </authorList>
    </citation>
    <scope>NUCLEOTIDE SEQUENCE</scope>
    <source>
        <strain evidence="3">AVDCRST_MAG87</strain>
    </source>
</reference>
<keyword evidence="1" id="KW-1133">Transmembrane helix</keyword>
<proteinExistence type="predicted"/>
<dbReference type="PANTHER" id="PTHR42852:SF13">
    <property type="entry name" value="PROTEIN DIPZ"/>
    <property type="match status" value="1"/>
</dbReference>
<dbReference type="InterPro" id="IPR000866">
    <property type="entry name" value="AhpC/TSA"/>
</dbReference>
<dbReference type="EMBL" id="CADCWJ010000475">
    <property type="protein sequence ID" value="CAA9567779.1"/>
    <property type="molecule type" value="Genomic_DNA"/>
</dbReference>
<dbReference type="GO" id="GO:0016209">
    <property type="term" value="F:antioxidant activity"/>
    <property type="evidence" value="ECO:0007669"/>
    <property type="project" value="InterPro"/>
</dbReference>
<dbReference type="AlphaFoldDB" id="A0A6J4V3V0"/>
<dbReference type="InterPro" id="IPR050553">
    <property type="entry name" value="Thioredoxin_ResA/DsbE_sf"/>
</dbReference>
<evidence type="ECO:0000256" key="1">
    <source>
        <dbReference type="SAM" id="Phobius"/>
    </source>
</evidence>
<dbReference type="Pfam" id="PF00578">
    <property type="entry name" value="AhpC-TSA"/>
    <property type="match status" value="1"/>
</dbReference>
<organism evidence="3">
    <name type="scientific">uncultured Thermomicrobiales bacterium</name>
    <dbReference type="NCBI Taxonomy" id="1645740"/>
    <lineage>
        <taxon>Bacteria</taxon>
        <taxon>Pseudomonadati</taxon>
        <taxon>Thermomicrobiota</taxon>
        <taxon>Thermomicrobia</taxon>
        <taxon>Thermomicrobiales</taxon>
        <taxon>environmental samples</taxon>
    </lineage>
</organism>
<dbReference type="PANTHER" id="PTHR42852">
    <property type="entry name" value="THIOL:DISULFIDE INTERCHANGE PROTEIN DSBE"/>
    <property type="match status" value="1"/>
</dbReference>
<dbReference type="Gene3D" id="3.40.30.10">
    <property type="entry name" value="Glutaredoxin"/>
    <property type="match status" value="1"/>
</dbReference>
<protein>
    <recommendedName>
        <fullName evidence="2">Thioredoxin domain-containing protein</fullName>
    </recommendedName>
</protein>
<dbReference type="InterPro" id="IPR036249">
    <property type="entry name" value="Thioredoxin-like_sf"/>
</dbReference>